<dbReference type="AlphaFoldDB" id="A0A143HHN6"/>
<dbReference type="EMBL" id="CP014864">
    <property type="protein sequence ID" value="AMX01235.1"/>
    <property type="molecule type" value="Genomic_DNA"/>
</dbReference>
<gene>
    <name evidence="1" type="ORF">A3224_00360</name>
    <name evidence="2" type="ORF">OQJ68_12040</name>
</gene>
<dbReference type="Proteomes" id="UP000076077">
    <property type="component" value="Chromosome"/>
</dbReference>
<reference evidence="2" key="3">
    <citation type="submission" date="2022-11" db="EMBL/GenBank/DDBJ databases">
        <title>Chitin-degrading and fungicidal potential of chitinolytic bacterial strains from marine environment of the Pacific Ocean regions.</title>
        <authorList>
            <person name="Pentekhina I."/>
            <person name="Nedashkovskaya O."/>
            <person name="Seitkalieva A."/>
            <person name="Podvolotskaya A."/>
            <person name="Tekutyeva L."/>
            <person name="Balabanova L."/>
        </authorList>
    </citation>
    <scope>NUCLEOTIDE SEQUENCE</scope>
    <source>
        <strain evidence="2">KMM 6838</strain>
    </source>
</reference>
<reference evidence="3" key="2">
    <citation type="submission" date="2016-03" db="EMBL/GenBank/DDBJ databases">
        <authorList>
            <person name="Lee Y.-S."/>
            <person name="Choi Y.-L."/>
        </authorList>
    </citation>
    <scope>NUCLEOTIDE SEQUENCE [LARGE SCALE GENOMIC DNA]</scope>
    <source>
        <strain evidence="3">DAU221</strain>
    </source>
</reference>
<accession>A0A143HHN6</accession>
<proteinExistence type="predicted"/>
<dbReference type="STRING" id="252514.A3224_00360"/>
<evidence type="ECO:0000313" key="2">
    <source>
        <dbReference type="EMBL" id="MCX2802517.1"/>
    </source>
</evidence>
<dbReference type="KEGG" id="mthd:A3224_00360"/>
<dbReference type="Proteomes" id="UP001209730">
    <property type="component" value="Unassembled WGS sequence"/>
</dbReference>
<sequence>MKFLRHPSSHRLFLAFLQVYVLILLLFLVLPLAIAEESAQRKWAGNWLVVGENDEQLVWQLHADGTGFAYGFHNGGRLSHGFAINWKLQGDRVRVRTGASLRCRGGVVAVAFTGWSPVTLDFSIVDGRHWLQDGGGLLSFQRRLGSWHTPRAGGKCPDLAG</sequence>
<protein>
    <submittedName>
        <fullName evidence="1">Uncharacterized protein</fullName>
    </submittedName>
</protein>
<reference evidence="1" key="1">
    <citation type="submission" date="2016-03" db="EMBL/GenBank/DDBJ databases">
        <authorList>
            <person name="Ploux O."/>
        </authorList>
    </citation>
    <scope>NUCLEOTIDE SEQUENCE [LARGE SCALE GENOMIC DNA]</scope>
    <source>
        <strain evidence="1">DAU221</strain>
    </source>
</reference>
<name>A0A143HHN6_MICTH</name>
<dbReference type="RefSeq" id="WP_067149971.1">
    <property type="nucleotide sequence ID" value="NZ_CP014864.1"/>
</dbReference>
<evidence type="ECO:0000313" key="1">
    <source>
        <dbReference type="EMBL" id="AMX01235.1"/>
    </source>
</evidence>
<dbReference type="GeneID" id="76606499"/>
<keyword evidence="3" id="KW-1185">Reference proteome</keyword>
<organism evidence="1 3">
    <name type="scientific">Microbulbifer thermotolerans</name>
    <dbReference type="NCBI Taxonomy" id="252514"/>
    <lineage>
        <taxon>Bacteria</taxon>
        <taxon>Pseudomonadati</taxon>
        <taxon>Pseudomonadota</taxon>
        <taxon>Gammaproteobacteria</taxon>
        <taxon>Cellvibrionales</taxon>
        <taxon>Microbulbiferaceae</taxon>
        <taxon>Microbulbifer</taxon>
    </lineage>
</organism>
<dbReference type="OrthoDB" id="5739489at2"/>
<dbReference type="EMBL" id="JAPHQB010000019">
    <property type="protein sequence ID" value="MCX2802517.1"/>
    <property type="molecule type" value="Genomic_DNA"/>
</dbReference>
<evidence type="ECO:0000313" key="3">
    <source>
        <dbReference type="Proteomes" id="UP000076077"/>
    </source>
</evidence>